<dbReference type="RefSeq" id="WP_108967852.1">
    <property type="nucleotide sequence ID" value="NZ_CP022190.1"/>
</dbReference>
<organism evidence="1 2">
    <name type="scientific">Alloyangia pacifica</name>
    <dbReference type="NCBI Taxonomy" id="311180"/>
    <lineage>
        <taxon>Bacteria</taxon>
        <taxon>Pseudomonadati</taxon>
        <taxon>Pseudomonadota</taxon>
        <taxon>Alphaproteobacteria</taxon>
        <taxon>Rhodobacterales</taxon>
        <taxon>Roseobacteraceae</taxon>
        <taxon>Alloyangia</taxon>
    </lineage>
</organism>
<dbReference type="OrthoDB" id="7853565at2"/>
<accession>A0A2U8HG55</accession>
<protein>
    <submittedName>
        <fullName evidence="1">Uncharacterized protein</fullName>
    </submittedName>
</protein>
<reference evidence="1 2" key="1">
    <citation type="submission" date="2017-06" db="EMBL/GenBank/DDBJ databases">
        <title>Yangia sp. YSBP01 complete genome sequence.</title>
        <authorList>
            <person name="Woo J.-H."/>
            <person name="Kim H.-S."/>
        </authorList>
    </citation>
    <scope>NUCLEOTIDE SEQUENCE [LARGE SCALE GENOMIC DNA]</scope>
    <source>
        <strain evidence="1 2">YSBP01</strain>
    </source>
</reference>
<dbReference type="EMBL" id="CP022190">
    <property type="protein sequence ID" value="AWI84728.1"/>
    <property type="molecule type" value="Genomic_DNA"/>
</dbReference>
<evidence type="ECO:0000313" key="1">
    <source>
        <dbReference type="EMBL" id="AWI84728.1"/>
    </source>
</evidence>
<evidence type="ECO:0000313" key="2">
    <source>
        <dbReference type="Proteomes" id="UP000244915"/>
    </source>
</evidence>
<gene>
    <name evidence="1" type="ORF">CEW88_13075</name>
</gene>
<dbReference type="Proteomes" id="UP000244915">
    <property type="component" value="Chromosome 2"/>
</dbReference>
<proteinExistence type="predicted"/>
<name>A0A2U8HG55_9RHOB</name>
<dbReference type="KEGG" id="ypac:CEW88_13075"/>
<sequence>MNLEDFAKRLPVNFTEQEFVALMNQVIDLKKIVDLPAAERSALFNGAQYLVDFIMLAQEANGELHTHQGHPVVNYGGPFIPHFLVRPEGVEMDRTVLQTFGVGEAERYFGDG</sequence>
<dbReference type="AlphaFoldDB" id="A0A2U8HG55"/>